<comment type="caution">
    <text evidence="1">The sequence shown here is derived from an EMBL/GenBank/DDBJ whole genome shotgun (WGS) entry which is preliminary data.</text>
</comment>
<dbReference type="Proteomes" id="UP001445076">
    <property type="component" value="Unassembled WGS sequence"/>
</dbReference>
<dbReference type="Pfam" id="PF15031">
    <property type="entry name" value="DUF4528"/>
    <property type="match status" value="1"/>
</dbReference>
<evidence type="ECO:0000313" key="1">
    <source>
        <dbReference type="EMBL" id="KAK8750048.1"/>
    </source>
</evidence>
<keyword evidence="2" id="KW-1185">Reference proteome</keyword>
<dbReference type="AlphaFoldDB" id="A0AAW0YDG7"/>
<protein>
    <submittedName>
        <fullName evidence="1">Uncharacterized protein</fullName>
    </submittedName>
</protein>
<proteinExistence type="predicted"/>
<dbReference type="InterPro" id="IPR029245">
    <property type="entry name" value="DUF4528"/>
</dbReference>
<name>A0AAW0YDG7_CHEQU</name>
<gene>
    <name evidence="1" type="ORF">OTU49_015209</name>
</gene>
<organism evidence="1 2">
    <name type="scientific">Cherax quadricarinatus</name>
    <name type="common">Australian red claw crayfish</name>
    <dbReference type="NCBI Taxonomy" id="27406"/>
    <lineage>
        <taxon>Eukaryota</taxon>
        <taxon>Metazoa</taxon>
        <taxon>Ecdysozoa</taxon>
        <taxon>Arthropoda</taxon>
        <taxon>Crustacea</taxon>
        <taxon>Multicrustacea</taxon>
        <taxon>Malacostraca</taxon>
        <taxon>Eumalacostraca</taxon>
        <taxon>Eucarida</taxon>
        <taxon>Decapoda</taxon>
        <taxon>Pleocyemata</taxon>
        <taxon>Astacidea</taxon>
        <taxon>Parastacoidea</taxon>
        <taxon>Parastacidae</taxon>
        <taxon>Cherax</taxon>
    </lineage>
</organism>
<accession>A0AAW0YDG7</accession>
<reference evidence="1 2" key="1">
    <citation type="journal article" date="2024" name="BMC Genomics">
        <title>Genome assembly of redclaw crayfish (Cherax quadricarinatus) provides insights into its immune adaptation and hypoxia tolerance.</title>
        <authorList>
            <person name="Liu Z."/>
            <person name="Zheng J."/>
            <person name="Li H."/>
            <person name="Fang K."/>
            <person name="Wang S."/>
            <person name="He J."/>
            <person name="Zhou D."/>
            <person name="Weng S."/>
            <person name="Chi M."/>
            <person name="Gu Z."/>
            <person name="He J."/>
            <person name="Li F."/>
            <person name="Wang M."/>
        </authorList>
    </citation>
    <scope>NUCLEOTIDE SEQUENCE [LARGE SCALE GENOMIC DNA]</scope>
    <source>
        <strain evidence="1">ZL_2023a</strain>
    </source>
</reference>
<dbReference type="EMBL" id="JARKIK010000008">
    <property type="protein sequence ID" value="KAK8750048.1"/>
    <property type="molecule type" value="Genomic_DNA"/>
</dbReference>
<evidence type="ECO:0000313" key="2">
    <source>
        <dbReference type="Proteomes" id="UP001445076"/>
    </source>
</evidence>
<dbReference type="PANTHER" id="PTHR34651:SF1">
    <property type="entry name" value="SIMILAR TO ENSANGP00000021391"/>
    <property type="match status" value="1"/>
</dbReference>
<dbReference type="PANTHER" id="PTHR34651">
    <property type="entry name" value="SIMILAR TO ENSANGP00000021391"/>
    <property type="match status" value="1"/>
</dbReference>
<sequence length="107" mass="12579">MHVSQSLSVWSRVKKVKPAASLVLTTHLRQRQLPHWTSYFVKYKDVTSDQRGFSHFNWEVFHAWPMVVLHPCSSAAKRRSTHLMAQCQFISCMKRTEMLCIKSLIFK</sequence>